<dbReference type="GO" id="GO:0080115">
    <property type="term" value="F:myosin XI tail binding"/>
    <property type="evidence" value="ECO:0007669"/>
    <property type="project" value="UniProtKB-ARBA"/>
</dbReference>
<feature type="compositionally biased region" description="Polar residues" evidence="6">
    <location>
        <begin position="422"/>
        <end position="436"/>
    </location>
</feature>
<accession>A0AAN8T6D9</accession>
<evidence type="ECO:0000313" key="9">
    <source>
        <dbReference type="EMBL" id="KAK6780619.1"/>
    </source>
</evidence>
<dbReference type="InterPro" id="IPR039306">
    <property type="entry name" value="MYOB"/>
</dbReference>
<dbReference type="PANTHER" id="PTHR31448">
    <property type="entry name" value="MYOSIN-BINDING PROTEIN 2"/>
    <property type="match status" value="1"/>
</dbReference>
<dbReference type="Proteomes" id="UP001371456">
    <property type="component" value="Unassembled WGS sequence"/>
</dbReference>
<comment type="subcellular location">
    <subcellularLocation>
        <location evidence="1">Membrane</location>
        <topology evidence="1">Single-pass membrane protein</topology>
    </subcellularLocation>
</comment>
<evidence type="ECO:0000256" key="7">
    <source>
        <dbReference type="SAM" id="Phobius"/>
    </source>
</evidence>
<evidence type="ECO:0000256" key="4">
    <source>
        <dbReference type="ARBA" id="ARBA00023136"/>
    </source>
</evidence>
<feature type="compositionally biased region" description="Polar residues" evidence="6">
    <location>
        <begin position="630"/>
        <end position="645"/>
    </location>
</feature>
<feature type="region of interest" description="Disordered" evidence="6">
    <location>
        <begin position="539"/>
        <end position="564"/>
    </location>
</feature>
<feature type="coiled-coil region" evidence="5">
    <location>
        <begin position="882"/>
        <end position="926"/>
    </location>
</feature>
<feature type="compositionally biased region" description="Polar residues" evidence="6">
    <location>
        <begin position="466"/>
        <end position="481"/>
    </location>
</feature>
<feature type="region of interest" description="Disordered" evidence="6">
    <location>
        <begin position="1026"/>
        <end position="1067"/>
    </location>
</feature>
<keyword evidence="10" id="KW-1185">Reference proteome</keyword>
<feature type="compositionally biased region" description="Basic and acidic residues" evidence="6">
    <location>
        <begin position="191"/>
        <end position="204"/>
    </location>
</feature>
<feature type="compositionally biased region" description="Basic and acidic residues" evidence="6">
    <location>
        <begin position="769"/>
        <end position="780"/>
    </location>
</feature>
<evidence type="ECO:0000259" key="8">
    <source>
        <dbReference type="PROSITE" id="PS51775"/>
    </source>
</evidence>
<dbReference type="Pfam" id="PF04576">
    <property type="entry name" value="Zein-binding"/>
    <property type="match status" value="1"/>
</dbReference>
<evidence type="ECO:0000313" key="10">
    <source>
        <dbReference type="Proteomes" id="UP001371456"/>
    </source>
</evidence>
<dbReference type="GO" id="GO:0016020">
    <property type="term" value="C:membrane"/>
    <property type="evidence" value="ECO:0007669"/>
    <property type="project" value="UniProtKB-SubCell"/>
</dbReference>
<feature type="region of interest" description="Disordered" evidence="6">
    <location>
        <begin position="415"/>
        <end position="503"/>
    </location>
</feature>
<feature type="transmembrane region" description="Helical" evidence="7">
    <location>
        <begin position="20"/>
        <end position="45"/>
    </location>
</feature>
<feature type="compositionally biased region" description="Polar residues" evidence="6">
    <location>
        <begin position="1039"/>
        <end position="1060"/>
    </location>
</feature>
<feature type="compositionally biased region" description="Polar residues" evidence="6">
    <location>
        <begin position="672"/>
        <end position="687"/>
    </location>
</feature>
<feature type="compositionally biased region" description="Basic and acidic residues" evidence="6">
    <location>
        <begin position="1026"/>
        <end position="1035"/>
    </location>
</feature>
<feature type="compositionally biased region" description="Polar residues" evidence="6">
    <location>
        <begin position="756"/>
        <end position="768"/>
    </location>
</feature>
<feature type="compositionally biased region" description="Polar residues" evidence="6">
    <location>
        <begin position="548"/>
        <end position="563"/>
    </location>
</feature>
<evidence type="ECO:0000256" key="3">
    <source>
        <dbReference type="ARBA" id="ARBA00022989"/>
    </source>
</evidence>
<feature type="region of interest" description="Disordered" evidence="6">
    <location>
        <begin position="756"/>
        <end position="810"/>
    </location>
</feature>
<dbReference type="PROSITE" id="PS51775">
    <property type="entry name" value="GTD_BINDING"/>
    <property type="match status" value="1"/>
</dbReference>
<dbReference type="AlphaFoldDB" id="A0AAN8T6D9"/>
<dbReference type="InterPro" id="IPR007656">
    <property type="entry name" value="GTD-bd"/>
</dbReference>
<evidence type="ECO:0000256" key="5">
    <source>
        <dbReference type="SAM" id="Coils"/>
    </source>
</evidence>
<name>A0AAN8T6D9_SOLBU</name>
<feature type="compositionally biased region" description="Acidic residues" evidence="6">
    <location>
        <begin position="233"/>
        <end position="245"/>
    </location>
</feature>
<evidence type="ECO:0000256" key="1">
    <source>
        <dbReference type="ARBA" id="ARBA00004167"/>
    </source>
</evidence>
<sequence>MAAGGISSGKQRNPREFMTVLSSAVCEWFLMFLLFLDAALAYFIAKFASYYELQTPCMLCSRFNHILGDKKSGCYGSHLCRNHKEDVSFQVFCHIHGNLADVRAMCEECLVSFATENILIKESDNLMIDKLGNKSFIPSSPGPWNCSCCQKTWRARSSAQRLLQLTSVGFGASKANVKPPLPRAPGRSRFSRRDSFKKIRDKISGPESPRTRASALDPLSHVGYTELKITSDSESEIQMSDDEDGCSATRGKNDSRSEDNVRHGKDIMQKLETDQPRQSSESKPYYLDRPRQLAASSDQTVSFQASDDFVGHGLAELDWESLSPKTGASVLPEFISSYNVTQASNPLEDHHTSREILTSNVFLPRISDLSALSELISVTKTPSLSSINIHETDLTEGNDEGSNLTEKNNAKAPVHLDESAPPISNQKNQADISVVSNGGRKVSDRLGESSAITDSANAGEGMKSLPQLSTSVTDESQTASLRNHDRLGEPRAISDSANAGEGMKSLPQLSISVMDESQTASLRNHDRLGEAKAISDSANAGEGMKSLPQLSTSVTDESQTSSLRNHDRLGEAKAISDSANAGEGMKSLPQLSTSVMDESQTASLRNHDRLGEAKAISDSANAGEGMKSLPQLSTSVTDESQTASLRNHDRLGEAKAISDSANAGEGMKPLPQLSTSVTDESQTASLRNQDRLGEAKAISDSANAGEGMKPLPQLSTSVMDELQTASLRNHDMLGEPSAISVSVNAGEGMKSLPQLSTSVMDESQTASLRNHDHGDDRQRSDASSSDGVHVVQTSTITGRDDSGNESVDGFSVSDIEDESIVDRLKRQIEHDQRYINSLYKELEEERSASAIATNQAMAMITRLQEEKASLHMEALQYLRMMEEQAEYDMEALERANDQLAEREKELQDLEEELLEYRNNIPDELSAEDPQKENKNLKEENVINENHSLEHVENKLSGSSDSKTIKVSKICDKPRQFNDSICNFEDEKLCISKHLENLEKKLFQISGRKASDNVPCNGCSERIKKDVDNQVKKQSDDAGSINSQQEEEISLSTRNDFSKSNGGPIDKPAALDVENAIVSEKKNHLDNNHSKLSSLGGEVDGASIGNEISELSGRLQALEDDCKFLMHAFNSLQNGHEGIQLIQEIAHQLQEIRKVNFDKR</sequence>
<dbReference type="PANTHER" id="PTHR31448:SF55">
    <property type="entry name" value="MYOSIN-BINDING PROTEIN 3-LIKE ISOFORM X1"/>
    <property type="match status" value="1"/>
</dbReference>
<feature type="region of interest" description="Disordered" evidence="6">
    <location>
        <begin position="174"/>
        <end position="285"/>
    </location>
</feature>
<feature type="region of interest" description="Disordered" evidence="6">
    <location>
        <begin position="617"/>
        <end position="697"/>
    </location>
</feature>
<evidence type="ECO:0000256" key="2">
    <source>
        <dbReference type="ARBA" id="ARBA00022692"/>
    </source>
</evidence>
<protein>
    <recommendedName>
        <fullName evidence="8">GTD-binding domain-containing protein</fullName>
    </recommendedName>
</protein>
<organism evidence="9 10">
    <name type="scientific">Solanum bulbocastanum</name>
    <name type="common">Wild potato</name>
    <dbReference type="NCBI Taxonomy" id="147425"/>
    <lineage>
        <taxon>Eukaryota</taxon>
        <taxon>Viridiplantae</taxon>
        <taxon>Streptophyta</taxon>
        <taxon>Embryophyta</taxon>
        <taxon>Tracheophyta</taxon>
        <taxon>Spermatophyta</taxon>
        <taxon>Magnoliopsida</taxon>
        <taxon>eudicotyledons</taxon>
        <taxon>Gunneridae</taxon>
        <taxon>Pentapetalae</taxon>
        <taxon>asterids</taxon>
        <taxon>lamiids</taxon>
        <taxon>Solanales</taxon>
        <taxon>Solanaceae</taxon>
        <taxon>Solanoideae</taxon>
        <taxon>Solaneae</taxon>
        <taxon>Solanum</taxon>
    </lineage>
</organism>
<gene>
    <name evidence="9" type="ORF">RDI58_022803</name>
</gene>
<feature type="compositionally biased region" description="Basic and acidic residues" evidence="6">
    <location>
        <begin position="251"/>
        <end position="275"/>
    </location>
</feature>
<keyword evidence="5" id="KW-0175">Coiled coil</keyword>
<proteinExistence type="predicted"/>
<keyword evidence="4 7" id="KW-0472">Membrane</keyword>
<evidence type="ECO:0000256" key="6">
    <source>
        <dbReference type="SAM" id="MobiDB-lite"/>
    </source>
</evidence>
<keyword evidence="2 7" id="KW-0812">Transmembrane</keyword>
<dbReference type="EMBL" id="JBANQN010000009">
    <property type="protein sequence ID" value="KAK6780619.1"/>
    <property type="molecule type" value="Genomic_DNA"/>
</dbReference>
<comment type="caution">
    <text evidence="9">The sequence shown here is derived from an EMBL/GenBank/DDBJ whole genome shotgun (WGS) entry which is preliminary data.</text>
</comment>
<feature type="domain" description="GTD-binding" evidence="8">
    <location>
        <begin position="819"/>
        <end position="917"/>
    </location>
</feature>
<keyword evidence="3 7" id="KW-1133">Transmembrane helix</keyword>
<reference evidence="9 10" key="1">
    <citation type="submission" date="2024-02" db="EMBL/GenBank/DDBJ databases">
        <title>de novo genome assembly of Solanum bulbocastanum strain 11H21.</title>
        <authorList>
            <person name="Hosaka A.J."/>
        </authorList>
    </citation>
    <scope>NUCLEOTIDE SEQUENCE [LARGE SCALE GENOMIC DNA]</scope>
    <source>
        <tissue evidence="9">Young leaves</tissue>
    </source>
</reference>